<dbReference type="Pfam" id="PF03407">
    <property type="entry name" value="Nucleotid_trans"/>
    <property type="match status" value="1"/>
</dbReference>
<dbReference type="InterPro" id="IPR005069">
    <property type="entry name" value="Nucl-diP-sugar_transferase"/>
</dbReference>
<evidence type="ECO:0000259" key="1">
    <source>
        <dbReference type="Pfam" id="PF03407"/>
    </source>
</evidence>
<dbReference type="PANTHER" id="PTHR47032:SF1">
    <property type="entry name" value="UDP-D-XYLOSE:L-FUCOSE ALPHA-1,3-D-XYLOSYLTRANSFERASE-RELATED"/>
    <property type="match status" value="1"/>
</dbReference>
<reference evidence="2 3" key="1">
    <citation type="journal article" date="2015" name="Genome Biol. Evol.">
        <title>Comparative Genomics of a Bacterivorous Green Alga Reveals Evolutionary Causalities and Consequences of Phago-Mixotrophic Mode of Nutrition.</title>
        <authorList>
            <person name="Burns J.A."/>
            <person name="Paasch A."/>
            <person name="Narechania A."/>
            <person name="Kim E."/>
        </authorList>
    </citation>
    <scope>NUCLEOTIDE SEQUENCE [LARGE SCALE GENOMIC DNA]</scope>
    <source>
        <strain evidence="2 3">PLY_AMNH</strain>
    </source>
</reference>
<dbReference type="InterPro" id="IPR052636">
    <property type="entry name" value="UDP-D-xylose:L-fucose_XylT"/>
</dbReference>
<name>A0AAE0LEG8_9CHLO</name>
<evidence type="ECO:0000313" key="2">
    <source>
        <dbReference type="EMBL" id="KAK3281809.1"/>
    </source>
</evidence>
<dbReference type="Proteomes" id="UP001190700">
    <property type="component" value="Unassembled WGS sequence"/>
</dbReference>
<protein>
    <recommendedName>
        <fullName evidence="1">Nucleotide-diphospho-sugar transferase domain-containing protein</fullName>
    </recommendedName>
</protein>
<proteinExistence type="predicted"/>
<organism evidence="2 3">
    <name type="scientific">Cymbomonas tetramitiformis</name>
    <dbReference type="NCBI Taxonomy" id="36881"/>
    <lineage>
        <taxon>Eukaryota</taxon>
        <taxon>Viridiplantae</taxon>
        <taxon>Chlorophyta</taxon>
        <taxon>Pyramimonadophyceae</taxon>
        <taxon>Pyramimonadales</taxon>
        <taxon>Pyramimonadaceae</taxon>
        <taxon>Cymbomonas</taxon>
    </lineage>
</organism>
<dbReference type="PROSITE" id="PS51257">
    <property type="entry name" value="PROKAR_LIPOPROTEIN"/>
    <property type="match status" value="1"/>
</dbReference>
<dbReference type="PANTHER" id="PTHR47032">
    <property type="entry name" value="UDP-D-XYLOSE:L-FUCOSE ALPHA-1,3-D-XYLOSYLTRANSFERASE-RELATED"/>
    <property type="match status" value="1"/>
</dbReference>
<comment type="caution">
    <text evidence="2">The sequence shown here is derived from an EMBL/GenBank/DDBJ whole genome shotgun (WGS) entry which is preliminary data.</text>
</comment>
<accession>A0AAE0LEG8</accession>
<dbReference type="GO" id="GO:0016757">
    <property type="term" value="F:glycosyltransferase activity"/>
    <property type="evidence" value="ECO:0007669"/>
    <property type="project" value="TreeGrafter"/>
</dbReference>
<feature type="domain" description="Nucleotide-diphospho-sugar transferase" evidence="1">
    <location>
        <begin position="228"/>
        <end position="417"/>
    </location>
</feature>
<sequence length="486" mass="54552">MPRYLGGGSEALQLYGIFVLSLSSCFKPVATTRTVPTTRWKLPELYLPAIISSSGSTLPKKQGWANTAVYTRSETSEADLEQGGANGGGIALTSGFTRIKVPEKTPDGFGGPVPKGKEVSSLEDLKMCGAEANGPRGYRWLDCSEDPTCLKCIPFQKLQLAKDMQRACLDSELRKQRNDIIRKLLPPPEEAGPVIIMAANEKMVYLALNWACSRRENDLLTHGVGLKDTLFIAADDVTYQIVTGLGFAAIHPKHFNESGSECCPLMKPRARDTEVAVSQVVEMGYHALLHDVDIAWLKTPWEPLLHSPKGINMDIQGQLAPRWDAHGVMNSGFVLFRSNAKVKVYLRTMVELTPLFMWLHSDQVIYNSLIRHWRFRQIHFQVVPRSVFLDLHTKDGVSGTMSQLTNETCIVHVISHSPFHKFQRMQQSKQWYLNDKCVTYTDSCHQKEVDQTGASKCHVNVKKECREEWELVCRKPGIEQRLIGLV</sequence>
<evidence type="ECO:0000313" key="3">
    <source>
        <dbReference type="Proteomes" id="UP001190700"/>
    </source>
</evidence>
<keyword evidence="3" id="KW-1185">Reference proteome</keyword>
<gene>
    <name evidence="2" type="ORF">CYMTET_10422</name>
</gene>
<dbReference type="EMBL" id="LGRX02003697">
    <property type="protein sequence ID" value="KAK3281809.1"/>
    <property type="molecule type" value="Genomic_DNA"/>
</dbReference>
<dbReference type="AlphaFoldDB" id="A0AAE0LEG8"/>
<dbReference type="GO" id="GO:0005794">
    <property type="term" value="C:Golgi apparatus"/>
    <property type="evidence" value="ECO:0007669"/>
    <property type="project" value="TreeGrafter"/>
</dbReference>